<dbReference type="InterPro" id="IPR014009">
    <property type="entry name" value="PIK_FAT"/>
</dbReference>
<dbReference type="GO" id="GO:0035267">
    <property type="term" value="C:NuA4 histone acetyltransferase complex"/>
    <property type="evidence" value="ECO:0007669"/>
    <property type="project" value="TreeGrafter"/>
</dbReference>
<dbReference type="PROSITE" id="PS50290">
    <property type="entry name" value="PI3_4_KINASE_3"/>
    <property type="match status" value="1"/>
</dbReference>
<evidence type="ECO:0000313" key="5">
    <source>
        <dbReference type="EMBL" id="KAH8105847.1"/>
    </source>
</evidence>
<feature type="domain" description="FAT" evidence="4">
    <location>
        <begin position="2354"/>
        <end position="2910"/>
    </location>
</feature>
<dbReference type="InterPro" id="IPR003151">
    <property type="entry name" value="PIK-rel_kinase_FAT"/>
</dbReference>
<evidence type="ECO:0000256" key="1">
    <source>
        <dbReference type="ARBA" id="ARBA00007234"/>
    </source>
</evidence>
<keyword evidence="6" id="KW-1185">Reference proteome</keyword>
<evidence type="ECO:0000256" key="2">
    <source>
        <dbReference type="SAM" id="MobiDB-lite"/>
    </source>
</evidence>
<dbReference type="Pfam" id="PF20175">
    <property type="entry name" value="Tra1_central"/>
    <property type="match status" value="1"/>
</dbReference>
<protein>
    <recommendedName>
        <fullName evidence="7">Non-specific serine/threonine protein kinase</fullName>
    </recommendedName>
</protein>
<dbReference type="OrthoDB" id="5570127at2759"/>
<dbReference type="Pfam" id="PF00454">
    <property type="entry name" value="PI3_PI4_kinase"/>
    <property type="match status" value="1"/>
</dbReference>
<accession>A0A8K0XTF5</accession>
<dbReference type="InterPro" id="IPR046807">
    <property type="entry name" value="Tra1_central"/>
</dbReference>
<name>A0A8K0XTF5_9AGAR</name>
<organism evidence="5 6">
    <name type="scientific">Cristinia sonorae</name>
    <dbReference type="NCBI Taxonomy" id="1940300"/>
    <lineage>
        <taxon>Eukaryota</taxon>
        <taxon>Fungi</taxon>
        <taxon>Dikarya</taxon>
        <taxon>Basidiomycota</taxon>
        <taxon>Agaricomycotina</taxon>
        <taxon>Agaricomycetes</taxon>
        <taxon>Agaricomycetidae</taxon>
        <taxon>Agaricales</taxon>
        <taxon>Pleurotineae</taxon>
        <taxon>Stephanosporaceae</taxon>
        <taxon>Cristinia</taxon>
    </lineage>
</organism>
<gene>
    <name evidence="5" type="ORF">BXZ70DRAFT_396929</name>
</gene>
<evidence type="ECO:0000313" key="6">
    <source>
        <dbReference type="Proteomes" id="UP000813824"/>
    </source>
</evidence>
<dbReference type="PANTHER" id="PTHR11139:SF1">
    <property type="entry name" value="TRANSFORMATION_TRANSCRIPTION DOMAIN-ASSOCIATED PROTEIN"/>
    <property type="match status" value="1"/>
</dbReference>
<dbReference type="Pfam" id="PF02259">
    <property type="entry name" value="FAT"/>
    <property type="match status" value="1"/>
</dbReference>
<feature type="region of interest" description="Disordered" evidence="2">
    <location>
        <begin position="2947"/>
        <end position="2970"/>
    </location>
</feature>
<dbReference type="InterPro" id="IPR046805">
    <property type="entry name" value="Tra1_ring"/>
</dbReference>
<dbReference type="PROSITE" id="PS51189">
    <property type="entry name" value="FAT"/>
    <property type="match status" value="1"/>
</dbReference>
<feature type="domain" description="PI3K/PI4K catalytic" evidence="3">
    <location>
        <begin position="3153"/>
        <end position="3492"/>
    </location>
</feature>
<evidence type="ECO:0008006" key="7">
    <source>
        <dbReference type="Google" id="ProtNLM"/>
    </source>
</evidence>
<dbReference type="InterPro" id="IPR050517">
    <property type="entry name" value="DDR_Repair_Kinase"/>
</dbReference>
<dbReference type="InterPro" id="IPR011009">
    <property type="entry name" value="Kinase-like_dom_sf"/>
</dbReference>
<dbReference type="SUPFAM" id="SSF56112">
    <property type="entry name" value="Protein kinase-like (PK-like)"/>
    <property type="match status" value="1"/>
</dbReference>
<evidence type="ECO:0000259" key="3">
    <source>
        <dbReference type="PROSITE" id="PS50290"/>
    </source>
</evidence>
<comment type="similarity">
    <text evidence="1">Belongs to the PI3/PI4-kinase family. TRA1 subfamily.</text>
</comment>
<dbReference type="GO" id="GO:0004672">
    <property type="term" value="F:protein kinase activity"/>
    <property type="evidence" value="ECO:0007669"/>
    <property type="project" value="UniProtKB-ARBA"/>
</dbReference>
<dbReference type="SUPFAM" id="SSF48452">
    <property type="entry name" value="TPR-like"/>
    <property type="match status" value="1"/>
</dbReference>
<dbReference type="PANTHER" id="PTHR11139">
    <property type="entry name" value="ATAXIA TELANGIECTASIA MUTATED ATM -RELATED"/>
    <property type="match status" value="1"/>
</dbReference>
<dbReference type="GO" id="GO:0005634">
    <property type="term" value="C:nucleus"/>
    <property type="evidence" value="ECO:0007669"/>
    <property type="project" value="TreeGrafter"/>
</dbReference>
<dbReference type="GO" id="GO:0000124">
    <property type="term" value="C:SAGA complex"/>
    <property type="evidence" value="ECO:0007669"/>
    <property type="project" value="TreeGrafter"/>
</dbReference>
<sequence length="3524" mass="399454">MDNTVHPATATDLESKAGRVADPSIDLKTKLVVATELRDTIETVRDAESARVIPHMIPVILEVLRSGAPSVKKDSIENVFRRVLLEIIHRIPNPEAIRPQTVPLLQGMIHLIRNDNEDIGVLCCKIASETIRVLKPLTEEIATAFLKLYAECVHNMEHLASLYLSEESKTLESNDILMSVQSFKVVAELSIIAGLFSSLNRTISSSTIQEALPLNLKVIALESPAQKRARSDYEAMGNVWVGVAPTIKNLSLYTDLLSAQIKTVSTTTVMLRQSTDQHPSELEVVTASIIRLLQDMPSSIYMVRRELLYAMRYLITAVPKTALLVHVDKLLDERIYIGGATTSESIRAAGFSVLAEAFNHVKAEISAVQLSRLCGVYLRHFHNPYYSVQLYKLCITIIFNTLDLIPAKETHQAAARLLTRILESCVEKLEAMAILHQEMYAKVERRKNSKPDIIDAIAIEKSRAFAASSNVADRPEEVIHEYRSVLRNILDTVRQTLINLKKCDAPVPDGTLIARLLEASVNCMAPSELDTGESNNLMESLVLLLLEVNLHVFQEVWTQKMEFIFNNARKRQPLFHLCSGLIAREVTSPTIVAIILRFLLDRLPLLGDWETESAAIAIRLFKLVFNAVGLHSQHNEAILATHLGKLIMDCFPLIATASQPFNYYVLLKTLFRAIGGGGGRFEHIYKEVLPLLPDMLECLNRQLVSSDPASRDLAIELCLTVPLRLTHLLPYLSHLMRPLVLALRGNHELVSQGLRTLELCIDNLTPDFLDPTLNTVLRDLMEGLHSHLKPSPSNHSHPHTTIRILGKLGGRNRRLLTKEPSMKYRHHAETTRIRVSFGGMAASIELGHTASLAFKTLSSNKASMTYRELAFDYLQHCLNLIIVEGIRGREREAVFIKCLEGVLDAIYLPEFQERATKYVRDLSRYVFVMEIRKAASKEDFMRRNFPSPFLAAYLDALPHGLARESRSDAKTAQAFMASLIQDIVTLPNSSEAAYSDVIPTFHHLASRLSSLCLDSTWVRKSAGCTGIKLLATTPDMGVKWIAEREVDLMRTLLHVLKDMPYDLPNDVEKVVDTLVSVLTVSGAGLAVPTENPLDRNKLLNITGILFAELSGSNPVVRRVAQQCVELLVKLSGKTASELLMPHRERMLTAIYTKPLRALPFPIQIGMIEAVRYCLGLDPPLPELNDELLRLLHESLGLADAEDGVLIGRGNPRQASIEIVRLRVACIKLLTASMPLTDFFSKHPQTRQRVTGVYFKSLYSPVPEVKEVAHEGLRMVLTHQARLPKELLQTGLRPILMNLADPKRLSVAGLEGLARLLELLTNYFKVEIGHKLLDHFRIVADPQMLQASSKSPISENDGITKLVRLANIFHLLPSAANIFLENLVNAIVQTEAQLHFSSRSPFSEPLAKYLNRYPTEAIDFFFKHLHFPRHVRTLRSILQARLAPNLLREVSSRTSLLISTCLEGHDQGLVLPGLMLCTDIAELVPGWLTEQRYVIQAIVGLWRPGPPEQGSIPEGEMTHRYSLMIHIFIKAMEQAPRVDLVYELLAIFTREHSLDLIRVTRFLYTHVALAESLLYRRNVLTRFFPWFEDKSYQWAHKTYAFRYILTPLILVRASQTPVSGLIDSEAVMWFTRHIWVPMNEHKFTGVDDTFVVEVLHFTTVMVQYYHELLADAKKDIIKLAWHYANNSEDEIVKYTAYLLAAHFFVHFDSQPKFILNAWTNLLRPPPAEARHLARQAQDIVAQVLPKDSNPPLWARHARKVLSDEGAGSSQIHYLYQLIIRQPSLFYPVRSLFIPHIVQHLPKLGLYTAASLESRLLTVDILQVVFDWEQTALNEVQSGNNANETGGSHVWQSPLAFRESMLSYLVRLSTMAMDQSQRGSRNLAMPRALALLRLIAGHTGWTDVAFKLHFFLRALHQADLSDSNAMANALSAAKVLGIIAADKSDEWYISHVDVLTKLIRNGMASDETSLLESLHPITDRLLRLFPFVKEDEEQSNDLTDFHAFVTTSISESLKSGNNLRGALLMLKSVVQYTPSRIEAFSLPLVKLLGIKARDHLTATPIGGAAEAVVRQVMSILEICQLGVTYLADQRKIFIQCVVQLIERSKSHPLCQFLLEMTREWALNKRDGPTIKEKATLVQRMSTFEHRGERAEGLFHGYLELVYDIYTEPTLRRSELTVRLEQSFLLGCAAADADLRERFLDLLDVSVPRSLFSRMTYILGVQNWDGLADRNWIYLALHLLLGSLDGESQVVPDRKGTLETGIAHSPFPLGRVSGLIRPMQRLLFLDPQAAHDAWVAIFPAAWACLSRREQIDVNHHLITLLSKDYHLHQSHARPNVIQALLEGAHACRPPMTLPPHLVKYLAKNFGAWYIAVELLTASIDHIREDEAVVRDTIYDSLAEVYAELAEEDMFYGVWRTRSLHGESNMALAFEQAGMWEQASNMYEAAQNKARTGVIPFSELEYCLWEDHWMLAAEKLQHWDTLYELARSENNYELMLESAWRIKDWSENREALEEQVKQLPEVATPRRRIFEAFLALLKNPSLMEKNTEFTRILEDAMQLSLRKWVTLPGHLSAAHVPLLQHFQQFVELQEAVQIFGSLSSTTAQNLEKKSSDLKMVLQAWRERLPNQCDDITIWSDLVAWRQNVFNAINKAYIPLISNTAQNGAAAGTTNTFGYRGFHETAWIINRFAHTARKHELLDVCFSSLNKIYTLPNIEISEAFLKLREQARCHFQKPGDLQAGLEVINNTNLMYFSTPQKAEFYTLKGMFYAKFERNDDANTAFGSAVQLDMQQAKAWAAWGKYSDRLFKELPNEMAHAASAVSCYLQAAGLYKSSKSRPLLTRVLWLLSVDDGSFTISRAFDTYKGDAAFWYWITLIPQLCLSISQREVKQARYILLNLAKLYPQALFFHLRTTKEDMIILKRQQAAAAAAKANQADSMKRDQDVVMHDAADAKGNPDDANATNLASPSRPVNDAGAGGDIQYPIRQSWEYIEEVVQILKTAFPLLIMSMETIVEQISSRLKPQVDEDIYRLMCMLLQDAMQNFNNRSTVPDDDGATTQQTLNTLVRLASNFQGQPRKEYEDDFIHNRPQQVSQYIQILQRWRDKYEKLVDSRPRMQPLDVLSHYLTDFQYGKFDEIEIPGQYTEDKDNNQSFVRVLRFDPKFENCRTHGYSWRRLTIHGHDGSKTSFAVQHPSGRHCRREERVMQLFRTLNGALTRKKESRKRNLNFHIPAAVPCSPNLRLLQNDTSYVNFGDIFDQYCEDTGITREDPTLMISEKTRLALRNFKQATGKSLGKQEWLNLKRELLEEVEAKIAPPTILTRYMMRTMEGPTELWRMRKQFALQVASCSFMTYIVCLGARNPARFHISRTTGQIAMSELIPTLSHQAPIFTANDYVPFRFSPNMQYFLGPMMTEGLLTSGIVAIARSLSEPEYELEQQLCLFARDEYMTWLHGRGKPWNFDVSFRTNVAGIVEGVVKKAETLACKVEREQAIAHGVNNPNQTPVIQTVTNLVNNAVNPLNLVKMPENFQPWF</sequence>
<dbReference type="Proteomes" id="UP000813824">
    <property type="component" value="Unassembled WGS sequence"/>
</dbReference>
<dbReference type="InterPro" id="IPR011990">
    <property type="entry name" value="TPR-like_helical_dom_sf"/>
</dbReference>
<dbReference type="GO" id="GO:0006281">
    <property type="term" value="P:DNA repair"/>
    <property type="evidence" value="ECO:0007669"/>
    <property type="project" value="TreeGrafter"/>
</dbReference>
<dbReference type="CDD" id="cd05163">
    <property type="entry name" value="PIKK_TRRAP"/>
    <property type="match status" value="1"/>
</dbReference>
<dbReference type="InterPro" id="IPR000403">
    <property type="entry name" value="PI3/4_kinase_cat_dom"/>
</dbReference>
<dbReference type="Pfam" id="PF20206">
    <property type="entry name" value="Tra1_ring"/>
    <property type="match status" value="2"/>
</dbReference>
<comment type="caution">
    <text evidence="5">The sequence shown here is derived from an EMBL/GenBank/DDBJ whole genome shotgun (WGS) entry which is preliminary data.</text>
</comment>
<dbReference type="GO" id="GO:0006355">
    <property type="term" value="P:regulation of DNA-templated transcription"/>
    <property type="evidence" value="ECO:0007669"/>
    <property type="project" value="TreeGrafter"/>
</dbReference>
<dbReference type="InterPro" id="IPR016024">
    <property type="entry name" value="ARM-type_fold"/>
</dbReference>
<dbReference type="SUPFAM" id="SSF48371">
    <property type="entry name" value="ARM repeat"/>
    <property type="match status" value="1"/>
</dbReference>
<dbReference type="SMART" id="SM00146">
    <property type="entry name" value="PI3Kc"/>
    <property type="match status" value="1"/>
</dbReference>
<evidence type="ECO:0000259" key="4">
    <source>
        <dbReference type="PROSITE" id="PS51189"/>
    </source>
</evidence>
<reference evidence="5" key="1">
    <citation type="journal article" date="2021" name="New Phytol.">
        <title>Evolutionary innovations through gain and loss of genes in the ectomycorrhizal Boletales.</title>
        <authorList>
            <person name="Wu G."/>
            <person name="Miyauchi S."/>
            <person name="Morin E."/>
            <person name="Kuo A."/>
            <person name="Drula E."/>
            <person name="Varga T."/>
            <person name="Kohler A."/>
            <person name="Feng B."/>
            <person name="Cao Y."/>
            <person name="Lipzen A."/>
            <person name="Daum C."/>
            <person name="Hundley H."/>
            <person name="Pangilinan J."/>
            <person name="Johnson J."/>
            <person name="Barry K."/>
            <person name="LaButti K."/>
            <person name="Ng V."/>
            <person name="Ahrendt S."/>
            <person name="Min B."/>
            <person name="Choi I.G."/>
            <person name="Park H."/>
            <person name="Plett J.M."/>
            <person name="Magnuson J."/>
            <person name="Spatafora J.W."/>
            <person name="Nagy L.G."/>
            <person name="Henrissat B."/>
            <person name="Grigoriev I.V."/>
            <person name="Yang Z.L."/>
            <person name="Xu J."/>
            <person name="Martin F.M."/>
        </authorList>
    </citation>
    <scope>NUCLEOTIDE SEQUENCE</scope>
    <source>
        <strain evidence="5">KKN 215</strain>
    </source>
</reference>
<dbReference type="EMBL" id="JAEVFJ010000003">
    <property type="protein sequence ID" value="KAH8105847.1"/>
    <property type="molecule type" value="Genomic_DNA"/>
</dbReference>
<proteinExistence type="inferred from homology"/>